<dbReference type="InterPro" id="IPR008972">
    <property type="entry name" value="Cupredoxin"/>
</dbReference>
<reference evidence="2 3" key="1">
    <citation type="submission" date="2013-09" db="EMBL/GenBank/DDBJ databases">
        <title>Genome sequencing of Arenimonas malthae.</title>
        <authorList>
            <person name="Chen F."/>
            <person name="Wang G."/>
        </authorList>
    </citation>
    <scope>NUCLEOTIDE SEQUENCE [LARGE SCALE GENOMIC DNA]</scope>
    <source>
        <strain evidence="2 3">CC-JY-1</strain>
    </source>
</reference>
<dbReference type="RefSeq" id="WP_169742131.1">
    <property type="nucleotide sequence ID" value="NZ_AVCH01000021.1"/>
</dbReference>
<dbReference type="STRING" id="1384054.N790_03785"/>
<sequence>MAARGSRERGGVLALAFAGLLALAPATAAELVVQVDDGSAPLADAVVSLHGPSPSSSPGRAVMDQRNTAFVPGVLTVQAGTAVSFPNSDTVRHQVYSFSAPRPFELPLYSGTPPEPIVFDKPGVVVVGCNIHDWMIGHIVVLDTPLFGKSGADGRVSLAAPAGEYTLRVWHPRLPSGPWEQAVTLGESPVARRASLALGPPPPERRGSDRLRALQERLRKLKQEP</sequence>
<dbReference type="Proteomes" id="UP000029392">
    <property type="component" value="Unassembled WGS sequence"/>
</dbReference>
<feature type="chain" id="PRO_5001869836" description="Methylamine utilization protein" evidence="1">
    <location>
        <begin position="29"/>
        <end position="225"/>
    </location>
</feature>
<dbReference type="AlphaFoldDB" id="A0A091BGR2"/>
<keyword evidence="1" id="KW-0732">Signal</keyword>
<dbReference type="CDD" id="cd04221">
    <property type="entry name" value="MauL"/>
    <property type="match status" value="1"/>
</dbReference>
<comment type="caution">
    <text evidence="2">The sequence shown here is derived from an EMBL/GenBank/DDBJ whole genome shotgun (WGS) entry which is preliminary data.</text>
</comment>
<dbReference type="PATRIC" id="fig|1384054.3.peg.395"/>
<protein>
    <recommendedName>
        <fullName evidence="4">Methylamine utilization protein</fullName>
    </recommendedName>
</protein>
<dbReference type="Gene3D" id="2.60.40.420">
    <property type="entry name" value="Cupredoxins - blue copper proteins"/>
    <property type="match status" value="1"/>
</dbReference>
<dbReference type="SUPFAM" id="SSF49503">
    <property type="entry name" value="Cupredoxins"/>
    <property type="match status" value="1"/>
</dbReference>
<dbReference type="InterPro" id="IPR034242">
    <property type="entry name" value="MauL"/>
</dbReference>
<dbReference type="EMBL" id="AVCH01000021">
    <property type="protein sequence ID" value="KFN51913.1"/>
    <property type="molecule type" value="Genomic_DNA"/>
</dbReference>
<evidence type="ECO:0008006" key="4">
    <source>
        <dbReference type="Google" id="ProtNLM"/>
    </source>
</evidence>
<evidence type="ECO:0000313" key="3">
    <source>
        <dbReference type="Proteomes" id="UP000029392"/>
    </source>
</evidence>
<evidence type="ECO:0000256" key="1">
    <source>
        <dbReference type="SAM" id="SignalP"/>
    </source>
</evidence>
<name>A0A091BGR2_9GAMM</name>
<keyword evidence="3" id="KW-1185">Reference proteome</keyword>
<dbReference type="eggNOG" id="COG3794">
    <property type="taxonomic scope" value="Bacteria"/>
</dbReference>
<organism evidence="2 3">
    <name type="scientific">Arenimonas malthae CC-JY-1</name>
    <dbReference type="NCBI Taxonomy" id="1384054"/>
    <lineage>
        <taxon>Bacteria</taxon>
        <taxon>Pseudomonadati</taxon>
        <taxon>Pseudomonadota</taxon>
        <taxon>Gammaproteobacteria</taxon>
        <taxon>Lysobacterales</taxon>
        <taxon>Lysobacteraceae</taxon>
        <taxon>Arenimonas</taxon>
    </lineage>
</organism>
<feature type="signal peptide" evidence="1">
    <location>
        <begin position="1"/>
        <end position="28"/>
    </location>
</feature>
<evidence type="ECO:0000313" key="2">
    <source>
        <dbReference type="EMBL" id="KFN51913.1"/>
    </source>
</evidence>
<proteinExistence type="predicted"/>
<accession>A0A091BGR2</accession>
<gene>
    <name evidence="2" type="ORF">N790_03785</name>
</gene>